<evidence type="ECO:0000313" key="1">
    <source>
        <dbReference type="EMBL" id="SZD71333.1"/>
    </source>
</evidence>
<protein>
    <submittedName>
        <fullName evidence="1">Uncharacterized protein</fullName>
    </submittedName>
</protein>
<organism evidence="1 2">
    <name type="scientific">Candidatus Ornithobacterium hominis</name>
    <dbReference type="NCBI Taxonomy" id="2497989"/>
    <lineage>
        <taxon>Bacteria</taxon>
        <taxon>Pseudomonadati</taxon>
        <taxon>Bacteroidota</taxon>
        <taxon>Flavobacteriia</taxon>
        <taxon>Flavobacteriales</taxon>
        <taxon>Weeksellaceae</taxon>
        <taxon>Ornithobacterium</taxon>
    </lineage>
</organism>
<evidence type="ECO:0000313" key="2">
    <source>
        <dbReference type="Proteomes" id="UP000262142"/>
    </source>
</evidence>
<dbReference type="RefSeq" id="WP_119058921.1">
    <property type="nucleotide sequence ID" value="NZ_UNSC01000001.1"/>
</dbReference>
<dbReference type="EMBL" id="UNSC01000001">
    <property type="protein sequence ID" value="SZD71333.1"/>
    <property type="molecule type" value="Genomic_DNA"/>
</dbReference>
<dbReference type="Proteomes" id="UP000262142">
    <property type="component" value="Unassembled WGS sequence"/>
</dbReference>
<dbReference type="OrthoDB" id="1075024at2"/>
<reference evidence="1 2" key="1">
    <citation type="submission" date="2018-09" db="EMBL/GenBank/DDBJ databases">
        <authorList>
            <consortium name="Pathogen Informatics"/>
        </authorList>
    </citation>
    <scope>NUCLEOTIDE SEQUENCE [LARGE SCALE GENOMIC DNA]</scope>
    <source>
        <strain evidence="1 2">OH-22767</strain>
    </source>
</reference>
<gene>
    <name evidence="1" type="ORF">SAMEA104719789_00430</name>
</gene>
<sequence length="271" mass="31834">MKLAFLLFLVSLQVFGQKIDTRTFQQISDSIMAEADELYLYEMGMIRAIDSIDKNRDLRKKAGEIIRYKQGDSLVVIAENIEKKGVVAAQFKLRYADDYLSFNDTPRAMTDFEKGLMAMKHVVIKDVQSNYEIAPLEDDEYQNIIFIPFKEKIQGNERELYKLYVLTESKNRSYIPFGKDYLFYADEGGKVFYHLSFNPYMPVGVSNEIIEKKKVEISYPKREPYLLPTDMMLFRKYGLPFQLNTLRVKSTQYDIYFNYDVERNTIDVTLD</sequence>
<dbReference type="AlphaFoldDB" id="A0A383TX15"/>
<keyword evidence="2" id="KW-1185">Reference proteome</keyword>
<name>A0A383TX15_9FLAO</name>
<accession>A0A383TX15</accession>
<proteinExistence type="predicted"/>